<evidence type="ECO:0000313" key="3">
    <source>
        <dbReference type="Proteomes" id="UP001562178"/>
    </source>
</evidence>
<dbReference type="InterPro" id="IPR037523">
    <property type="entry name" value="VOC_core"/>
</dbReference>
<accession>A0ABV4B1I8</accession>
<dbReference type="SUPFAM" id="SSF54593">
    <property type="entry name" value="Glyoxalase/Bleomycin resistance protein/Dihydroxybiphenyl dioxygenase"/>
    <property type="match status" value="1"/>
</dbReference>
<dbReference type="Gene3D" id="3.10.180.10">
    <property type="entry name" value="2,3-Dihydroxybiphenyl 1,2-Dioxygenase, domain 1"/>
    <property type="match status" value="2"/>
</dbReference>
<gene>
    <name evidence="2" type="ORF">AB7A72_07345</name>
</gene>
<reference evidence="2 3" key="1">
    <citation type="journal article" date="2016" name="Int. J. Syst. Evol. Microbiol.">
        <title>Description of Comamonas sediminis sp. nov., isolated from lagoon sediments.</title>
        <authorList>
            <person name="Subhash Y."/>
            <person name="Bang J.J."/>
            <person name="You T.H."/>
            <person name="Lee S.S."/>
        </authorList>
    </citation>
    <scope>NUCLEOTIDE SEQUENCE [LARGE SCALE GENOMIC DNA]</scope>
    <source>
        <strain evidence="2 3">JCM 31169</strain>
    </source>
</reference>
<evidence type="ECO:0000259" key="1">
    <source>
        <dbReference type="PROSITE" id="PS51819"/>
    </source>
</evidence>
<dbReference type="InterPro" id="IPR029068">
    <property type="entry name" value="Glyas_Bleomycin-R_OHBP_Dase"/>
</dbReference>
<keyword evidence="3" id="KW-1185">Reference proteome</keyword>
<dbReference type="RefSeq" id="WP_369459487.1">
    <property type="nucleotide sequence ID" value="NZ_JBGBDC010000002.1"/>
</dbReference>
<feature type="domain" description="VOC" evidence="1">
    <location>
        <begin position="152"/>
        <end position="268"/>
    </location>
</feature>
<name>A0ABV4B1I8_9BURK</name>
<dbReference type="PROSITE" id="PS51819">
    <property type="entry name" value="VOC"/>
    <property type="match status" value="1"/>
</dbReference>
<organism evidence="2 3">
    <name type="scientific">Comamonas sediminis</name>
    <dbReference type="NCBI Taxonomy" id="1783360"/>
    <lineage>
        <taxon>Bacteria</taxon>
        <taxon>Pseudomonadati</taxon>
        <taxon>Pseudomonadota</taxon>
        <taxon>Betaproteobacteria</taxon>
        <taxon>Burkholderiales</taxon>
        <taxon>Comamonadaceae</taxon>
        <taxon>Comamonas</taxon>
    </lineage>
</organism>
<sequence length="308" mass="33948">MQIVGLNSVVYGVEDFDVARRYWTDFGLQLVMDAPDQIIFCTPEGSQVHVRRLADPMLAPAPVAGPTVRQVVWGVQNQRTLDAIAAELGQDASMRTDEAGRVLATDPAGHAIAFELSCVEPMVQPATVFNTPGHAMRINAAAQIYPRAYPSHMSHVVYAVQNLQETAEFYEKRLGFRVTDSYTGSGVFLRPAGSADHHSLFLLQRGDAVGFHHLAFDVRDIHEVFGGGLFMTSRGWKTHIGPGRHPVSSAYFWYFKNPCGGAAEYDFDADICDDSWVARQFVPSAEAFAEWAFPDGVQRHQGMQTGKA</sequence>
<dbReference type="Proteomes" id="UP001562178">
    <property type="component" value="Unassembled WGS sequence"/>
</dbReference>
<evidence type="ECO:0000313" key="2">
    <source>
        <dbReference type="EMBL" id="MEY2250811.1"/>
    </source>
</evidence>
<protein>
    <submittedName>
        <fullName evidence="2">VOC family protein</fullName>
    </submittedName>
</protein>
<dbReference type="InterPro" id="IPR004360">
    <property type="entry name" value="Glyas_Fos-R_dOase_dom"/>
</dbReference>
<proteinExistence type="predicted"/>
<dbReference type="Pfam" id="PF00903">
    <property type="entry name" value="Glyoxalase"/>
    <property type="match status" value="1"/>
</dbReference>
<comment type="caution">
    <text evidence="2">The sequence shown here is derived from an EMBL/GenBank/DDBJ whole genome shotgun (WGS) entry which is preliminary data.</text>
</comment>
<dbReference type="EMBL" id="JBGBDC010000002">
    <property type="protein sequence ID" value="MEY2250811.1"/>
    <property type="molecule type" value="Genomic_DNA"/>
</dbReference>